<dbReference type="PIRSF" id="PIRSF029172">
    <property type="entry name" value="UCP029172_ABC_sbc_YnjB"/>
    <property type="match status" value="1"/>
</dbReference>
<evidence type="ECO:0000313" key="2">
    <source>
        <dbReference type="EMBL" id="KNF07261.1"/>
    </source>
</evidence>
<feature type="signal peptide" evidence="1">
    <location>
        <begin position="1"/>
        <end position="19"/>
    </location>
</feature>
<dbReference type="Pfam" id="PF13416">
    <property type="entry name" value="SBP_bac_8"/>
    <property type="match status" value="1"/>
</dbReference>
<dbReference type="NCBIfam" id="NF008633">
    <property type="entry name" value="PRK11622.1"/>
    <property type="match status" value="1"/>
</dbReference>
<dbReference type="SUPFAM" id="SSF53850">
    <property type="entry name" value="Periplasmic binding protein-like II"/>
    <property type="match status" value="1"/>
</dbReference>
<feature type="chain" id="PRO_5039647884" evidence="1">
    <location>
        <begin position="20"/>
        <end position="411"/>
    </location>
</feature>
<dbReference type="Gene3D" id="3.40.190.10">
    <property type="entry name" value="Periplasmic binding protein-like II"/>
    <property type="match status" value="2"/>
</dbReference>
<accession>A0A0L0W705</accession>
<dbReference type="PROSITE" id="PS51257">
    <property type="entry name" value="PROKAR_LIPOPROTEIN"/>
    <property type="match status" value="1"/>
</dbReference>
<dbReference type="STRING" id="1503.CLPU_20c00370"/>
<dbReference type="InterPro" id="IPR006059">
    <property type="entry name" value="SBP"/>
</dbReference>
<dbReference type="AlphaFoldDB" id="A0A0L0W705"/>
<reference evidence="3" key="1">
    <citation type="submission" date="2015-07" db="EMBL/GenBank/DDBJ databases">
        <title>Draft genome sequence of the purine-degrading Gottschalkia purinilyticum DSM 1384 (formerly Clostridium purinilyticum).</title>
        <authorList>
            <person name="Poehlein A."/>
            <person name="Schiel-Bengelsdorf B."/>
            <person name="Bengelsdorf F.R."/>
            <person name="Daniel R."/>
            <person name="Duerre P."/>
        </authorList>
    </citation>
    <scope>NUCLEOTIDE SEQUENCE [LARGE SCALE GENOMIC DNA]</scope>
    <source>
        <strain evidence="3">DSM 1384</strain>
    </source>
</reference>
<sequence length="411" mass="46666">MKKLICVLMIITLSLGIISCGKTSQTKDDVSIDKWEDVLSKAKGTTVNFYGWGGDQLLNGWIDNHLSKKLKEKYDITLNRVGMNIDEILSKLLNEKQLNVKDGSIDIVWINGENFFTARENELLYGPFSDKLPNFKKYIDKDDVETKFDFGFPVEGYESPYGKAQFVMIYDKMKTQAVPKDHKELMEFAKNNPGKFTYPAPPDFTGSAFVRNIIYDIVGHEQFMDMKADEDTVRKAIQPAIDYLKELKPYLWKKGETYPAESTLLDNMYGDNEVLMTMSYAPNFAASKIKTGEFTESTRTFVFDKGTIGNTNFLAIPFNSPNKEGALAVINYILSVDMQASKYEPKHGGGQPVLDSDKLNEKEKKKFEKVRSSIGDAALSQEELLDHRLPEMPANLIPIIEKIWMESIPNK</sequence>
<dbReference type="PANTHER" id="PTHR42779">
    <property type="entry name" value="PROTEIN YNJB"/>
    <property type="match status" value="1"/>
</dbReference>
<dbReference type="PATRIC" id="fig|1503.3.peg.1297"/>
<keyword evidence="1" id="KW-0732">Signal</keyword>
<dbReference type="PANTHER" id="PTHR42779:SF1">
    <property type="entry name" value="PROTEIN YNJB"/>
    <property type="match status" value="1"/>
</dbReference>
<protein>
    <submittedName>
        <fullName evidence="2">ABC-type uncharacterized transport system, periplasmic component</fullName>
    </submittedName>
</protein>
<gene>
    <name evidence="2" type="ORF">CLPU_20c00370</name>
</gene>
<proteinExistence type="predicted"/>
<dbReference type="InterPro" id="IPR027020">
    <property type="entry name" value="YnjB"/>
</dbReference>
<evidence type="ECO:0000313" key="3">
    <source>
        <dbReference type="Proteomes" id="UP000037267"/>
    </source>
</evidence>
<evidence type="ECO:0000256" key="1">
    <source>
        <dbReference type="SAM" id="SignalP"/>
    </source>
</evidence>
<dbReference type="RefSeq" id="WP_050378621.1">
    <property type="nucleotide sequence ID" value="NZ_LGSS01000020.1"/>
</dbReference>
<dbReference type="EMBL" id="LGSS01000020">
    <property type="protein sequence ID" value="KNF07261.1"/>
    <property type="molecule type" value="Genomic_DNA"/>
</dbReference>
<dbReference type="OrthoDB" id="3239593at2"/>
<dbReference type="Proteomes" id="UP000037267">
    <property type="component" value="Unassembled WGS sequence"/>
</dbReference>
<comment type="caution">
    <text evidence="2">The sequence shown here is derived from an EMBL/GenBank/DDBJ whole genome shotgun (WGS) entry which is preliminary data.</text>
</comment>
<organism evidence="2 3">
    <name type="scientific">Gottschalkia purinilytica</name>
    <name type="common">Clostridium purinilyticum</name>
    <dbReference type="NCBI Taxonomy" id="1503"/>
    <lineage>
        <taxon>Bacteria</taxon>
        <taxon>Bacillati</taxon>
        <taxon>Bacillota</taxon>
        <taxon>Tissierellia</taxon>
        <taxon>Tissierellales</taxon>
        <taxon>Gottschalkiaceae</taxon>
        <taxon>Gottschalkia</taxon>
    </lineage>
</organism>
<keyword evidence="3" id="KW-1185">Reference proteome</keyword>
<name>A0A0L0W705_GOTPU</name>